<dbReference type="PANTHER" id="PTHR11795:SF445">
    <property type="entry name" value="AMINO ACID ABC TRANSPORTER PERMEASE PROTEIN"/>
    <property type="match status" value="1"/>
</dbReference>
<evidence type="ECO:0000256" key="3">
    <source>
        <dbReference type="ARBA" id="ARBA00022475"/>
    </source>
</evidence>
<keyword evidence="7 9" id="KW-0472">Membrane</keyword>
<evidence type="ECO:0000256" key="5">
    <source>
        <dbReference type="ARBA" id="ARBA00022970"/>
    </source>
</evidence>
<accession>A0A6J7H808</accession>
<protein>
    <submittedName>
        <fullName evidence="10">Unannotated protein</fullName>
    </submittedName>
</protein>
<feature type="transmembrane region" description="Helical" evidence="9">
    <location>
        <begin position="94"/>
        <end position="118"/>
    </location>
</feature>
<evidence type="ECO:0000256" key="8">
    <source>
        <dbReference type="ARBA" id="ARBA00037998"/>
    </source>
</evidence>
<gene>
    <name evidence="10" type="ORF">UFOPK3614_00650</name>
</gene>
<dbReference type="GO" id="GO:0022857">
    <property type="term" value="F:transmembrane transporter activity"/>
    <property type="evidence" value="ECO:0007669"/>
    <property type="project" value="InterPro"/>
</dbReference>
<dbReference type="PANTHER" id="PTHR11795">
    <property type="entry name" value="BRANCHED-CHAIN AMINO ACID TRANSPORT SYSTEM PERMEASE PROTEIN LIVH"/>
    <property type="match status" value="1"/>
</dbReference>
<reference evidence="10" key="1">
    <citation type="submission" date="2020-05" db="EMBL/GenBank/DDBJ databases">
        <authorList>
            <person name="Chiriac C."/>
            <person name="Salcher M."/>
            <person name="Ghai R."/>
            <person name="Kavagutti S V."/>
        </authorList>
    </citation>
    <scope>NUCLEOTIDE SEQUENCE</scope>
</reference>
<comment type="similarity">
    <text evidence="8">Belongs to the binding-protein-dependent transport system permease family. LivHM subfamily.</text>
</comment>
<dbReference type="EMBL" id="CAFBMS010000030">
    <property type="protein sequence ID" value="CAB4917121.1"/>
    <property type="molecule type" value="Genomic_DNA"/>
</dbReference>
<organism evidence="10">
    <name type="scientific">freshwater metagenome</name>
    <dbReference type="NCBI Taxonomy" id="449393"/>
    <lineage>
        <taxon>unclassified sequences</taxon>
        <taxon>metagenomes</taxon>
        <taxon>ecological metagenomes</taxon>
    </lineage>
</organism>
<dbReference type="Pfam" id="PF02653">
    <property type="entry name" value="BPD_transp_2"/>
    <property type="match status" value="1"/>
</dbReference>
<feature type="transmembrane region" description="Helical" evidence="9">
    <location>
        <begin position="6"/>
        <end position="29"/>
    </location>
</feature>
<keyword evidence="2" id="KW-0813">Transport</keyword>
<dbReference type="InterPro" id="IPR052157">
    <property type="entry name" value="BCAA_transport_permease"/>
</dbReference>
<feature type="transmembrane region" description="Helical" evidence="9">
    <location>
        <begin position="275"/>
        <end position="294"/>
    </location>
</feature>
<evidence type="ECO:0000256" key="6">
    <source>
        <dbReference type="ARBA" id="ARBA00022989"/>
    </source>
</evidence>
<evidence type="ECO:0000256" key="1">
    <source>
        <dbReference type="ARBA" id="ARBA00004651"/>
    </source>
</evidence>
<comment type="subcellular location">
    <subcellularLocation>
        <location evidence="1">Cell membrane</location>
        <topology evidence="1">Multi-pass membrane protein</topology>
    </subcellularLocation>
</comment>
<evidence type="ECO:0000256" key="9">
    <source>
        <dbReference type="SAM" id="Phobius"/>
    </source>
</evidence>
<evidence type="ECO:0000256" key="2">
    <source>
        <dbReference type="ARBA" id="ARBA00022448"/>
    </source>
</evidence>
<keyword evidence="6 9" id="KW-1133">Transmembrane helix</keyword>
<evidence type="ECO:0000256" key="7">
    <source>
        <dbReference type="ARBA" id="ARBA00023136"/>
    </source>
</evidence>
<feature type="transmembrane region" description="Helical" evidence="9">
    <location>
        <begin position="155"/>
        <end position="172"/>
    </location>
</feature>
<feature type="transmembrane region" description="Helical" evidence="9">
    <location>
        <begin position="236"/>
        <end position="263"/>
    </location>
</feature>
<feature type="transmembrane region" description="Helical" evidence="9">
    <location>
        <begin position="200"/>
        <end position="224"/>
    </location>
</feature>
<evidence type="ECO:0000256" key="4">
    <source>
        <dbReference type="ARBA" id="ARBA00022692"/>
    </source>
</evidence>
<feature type="transmembrane region" description="Helical" evidence="9">
    <location>
        <begin position="62"/>
        <end position="87"/>
    </location>
</feature>
<dbReference type="GO" id="GO:0006865">
    <property type="term" value="P:amino acid transport"/>
    <property type="evidence" value="ECO:0007669"/>
    <property type="project" value="UniProtKB-KW"/>
</dbReference>
<feature type="transmembrane region" description="Helical" evidence="9">
    <location>
        <begin position="36"/>
        <end position="56"/>
    </location>
</feature>
<proteinExistence type="inferred from homology"/>
<evidence type="ECO:0000313" key="10">
    <source>
        <dbReference type="EMBL" id="CAB4917121.1"/>
    </source>
</evidence>
<dbReference type="CDD" id="cd06582">
    <property type="entry name" value="TM_PBP1_LivH_like"/>
    <property type="match status" value="1"/>
</dbReference>
<name>A0A6J7H808_9ZZZZ</name>
<sequence>MNFDLVAQLAISGLVIGSLYALLGVSFGLVYQTSKIFHLAGAIPFAAAGYAAVWAAKSLQLSIWLSIFIGLAAAVIIGVLILVLGYFPLIKKKATLLSLFLISLGLSVAFPNLLQIVFGVDNLPLEVYDAEGNPAVPFANPTYASGFLTITKLNIVQVVSSWLLVIAVLYTIKKTALGRSITALRTNPAMASAVGINNKVVYLVVFSVSSFLMGVAGILITLQFVANPTMGLQWTLIGFIAVFFGGITSLGGSALGGLILGLLSSLSGIWLGSQYAPIVTFAILFLTLLIRPQGLFGKEAI</sequence>
<keyword evidence="5" id="KW-0029">Amino-acid transport</keyword>
<keyword evidence="4 9" id="KW-0812">Transmembrane</keyword>
<dbReference type="InterPro" id="IPR001851">
    <property type="entry name" value="ABC_transp_permease"/>
</dbReference>
<dbReference type="GO" id="GO:0005886">
    <property type="term" value="C:plasma membrane"/>
    <property type="evidence" value="ECO:0007669"/>
    <property type="project" value="UniProtKB-SubCell"/>
</dbReference>
<dbReference type="AlphaFoldDB" id="A0A6J7H808"/>
<keyword evidence="3" id="KW-1003">Cell membrane</keyword>